<proteinExistence type="predicted"/>
<dbReference type="AlphaFoldDB" id="A0A0F9ACU9"/>
<feature type="transmembrane region" description="Helical" evidence="1">
    <location>
        <begin position="9"/>
        <end position="26"/>
    </location>
</feature>
<protein>
    <submittedName>
        <fullName evidence="2">Uncharacterized protein</fullName>
    </submittedName>
</protein>
<keyword evidence="1" id="KW-1133">Transmembrane helix</keyword>
<keyword evidence="1" id="KW-0812">Transmembrane</keyword>
<comment type="caution">
    <text evidence="2">The sequence shown here is derived from an EMBL/GenBank/DDBJ whole genome shotgun (WGS) entry which is preliminary data.</text>
</comment>
<gene>
    <name evidence="2" type="ORF">LCGC14_2586400</name>
</gene>
<keyword evidence="1" id="KW-0472">Membrane</keyword>
<accession>A0A0F9ACU9</accession>
<sequence>MPEFTSKDVIALVMILGAFGLRAIGINHVTEWIIIGIGASYFGAGVFTRGKGPKP</sequence>
<dbReference type="EMBL" id="LAZR01043308">
    <property type="protein sequence ID" value="KKL07399.1"/>
    <property type="molecule type" value="Genomic_DNA"/>
</dbReference>
<evidence type="ECO:0000313" key="2">
    <source>
        <dbReference type="EMBL" id="KKL07399.1"/>
    </source>
</evidence>
<evidence type="ECO:0000256" key="1">
    <source>
        <dbReference type="SAM" id="Phobius"/>
    </source>
</evidence>
<name>A0A0F9ACU9_9ZZZZ</name>
<organism evidence="2">
    <name type="scientific">marine sediment metagenome</name>
    <dbReference type="NCBI Taxonomy" id="412755"/>
    <lineage>
        <taxon>unclassified sequences</taxon>
        <taxon>metagenomes</taxon>
        <taxon>ecological metagenomes</taxon>
    </lineage>
</organism>
<reference evidence="2" key="1">
    <citation type="journal article" date="2015" name="Nature">
        <title>Complex archaea that bridge the gap between prokaryotes and eukaryotes.</title>
        <authorList>
            <person name="Spang A."/>
            <person name="Saw J.H."/>
            <person name="Jorgensen S.L."/>
            <person name="Zaremba-Niedzwiedzka K."/>
            <person name="Martijn J."/>
            <person name="Lind A.E."/>
            <person name="van Eijk R."/>
            <person name="Schleper C."/>
            <person name="Guy L."/>
            <person name="Ettema T.J."/>
        </authorList>
    </citation>
    <scope>NUCLEOTIDE SEQUENCE</scope>
</reference>
<feature type="transmembrane region" description="Helical" evidence="1">
    <location>
        <begin position="32"/>
        <end position="50"/>
    </location>
</feature>